<dbReference type="FunFam" id="1.10.340.70:FF:000001">
    <property type="entry name" value="Retrovirus-related Pol polyprotein from transposon gypsy-like Protein"/>
    <property type="match status" value="1"/>
</dbReference>
<dbReference type="GO" id="GO:0016787">
    <property type="term" value="F:hydrolase activity"/>
    <property type="evidence" value="ECO:0007669"/>
    <property type="project" value="UniProtKB-KW"/>
</dbReference>
<dbReference type="GO" id="GO:0004519">
    <property type="term" value="F:endonuclease activity"/>
    <property type="evidence" value="ECO:0007669"/>
    <property type="project" value="UniProtKB-KW"/>
</dbReference>
<organism evidence="9 10">
    <name type="scientific">Latimeria chalumnae</name>
    <name type="common">Coelacanth</name>
    <dbReference type="NCBI Taxonomy" id="7897"/>
    <lineage>
        <taxon>Eukaryota</taxon>
        <taxon>Metazoa</taxon>
        <taxon>Chordata</taxon>
        <taxon>Craniata</taxon>
        <taxon>Vertebrata</taxon>
        <taxon>Euteleostomi</taxon>
        <taxon>Coelacanthiformes</taxon>
        <taxon>Coelacanthidae</taxon>
        <taxon>Latimeria</taxon>
    </lineage>
</organism>
<dbReference type="Gene3D" id="3.30.70.270">
    <property type="match status" value="2"/>
</dbReference>
<accession>H3B9V1</accession>
<dbReference type="PROSITE" id="PS50994">
    <property type="entry name" value="INTEGRASE"/>
    <property type="match status" value="1"/>
</dbReference>
<reference evidence="9" key="3">
    <citation type="submission" date="2025-09" db="UniProtKB">
        <authorList>
            <consortium name="Ensembl"/>
        </authorList>
    </citation>
    <scope>IDENTIFICATION</scope>
</reference>
<sequence length="566" mass="65312">FAYLDDIIIFSSSFEEHLRDLVRAHGLTVNVDKCAFLKQEMRFLGHIVMTEGIKPDPETLQVIAEYPHPCRVKDIQKFLGLCNWYSPFVKGMSELAEPLNHLRHRSCKWEWTEETERAFQDLKHQLCTAEVLHYPDFESPFFLQTDASDVGLGAVLYQEVGGEKRVVAYGSRMLSAAERRYHTTERECLAVVWVVRKYRPYLDSCHFMVIMDHNLLRWLQSMRDTAGKLAQWALLLQEFHFTTPHFIARARVLVAAVGKNVSPELDLLPFSCLQLWEAQKLDEFCGLIVEYLMKGVCPAQQVSESFQITPEGENWRVVAPASLRSKVLEYFHDAQTVGHMGRKKTVDRIRSKFFWSQLRQEVEEYVKLCPVCQKVKADNRKLPGLLMPNQLVAPWHTLTLDLMGPLPTSRHGNKYLLVVVDQFTKDRMFPLRRAMGAVIARKVEQEIFCQWGAPKRILSDNGPQFATENWRAFCAAWGVGVDVIYTSLYHPQCNWTEQMNRTIKTILRTYVHGDQARWDKVLPRLGMTLCTMIQDSTGCSPARLKLGRELFLPLDRELQGQEVAES</sequence>
<dbReference type="GO" id="GO:0003964">
    <property type="term" value="F:RNA-directed DNA polymerase activity"/>
    <property type="evidence" value="ECO:0007669"/>
    <property type="project" value="UniProtKB-KW"/>
</dbReference>
<dbReference type="PANTHER" id="PTHR37984">
    <property type="entry name" value="PROTEIN CBG26694"/>
    <property type="match status" value="1"/>
</dbReference>
<dbReference type="FunFam" id="3.10.20.370:FF:000001">
    <property type="entry name" value="Retrovirus-related Pol polyprotein from transposon 17.6-like protein"/>
    <property type="match status" value="1"/>
</dbReference>
<evidence type="ECO:0000256" key="6">
    <source>
        <dbReference type="ARBA" id="ARBA00022918"/>
    </source>
</evidence>
<dbReference type="InterPro" id="IPR050951">
    <property type="entry name" value="Retrovirus_Pol_polyprotein"/>
</dbReference>
<dbReference type="CDD" id="cd09274">
    <property type="entry name" value="RNase_HI_RT_Ty3"/>
    <property type="match status" value="1"/>
</dbReference>
<evidence type="ECO:0000313" key="9">
    <source>
        <dbReference type="Ensembl" id="ENSLACP00000018672.1"/>
    </source>
</evidence>
<dbReference type="SUPFAM" id="SSF53098">
    <property type="entry name" value="Ribonuclease H-like"/>
    <property type="match status" value="1"/>
</dbReference>
<evidence type="ECO:0000256" key="7">
    <source>
        <dbReference type="ARBA" id="ARBA00039658"/>
    </source>
</evidence>
<dbReference type="InterPro" id="IPR041373">
    <property type="entry name" value="RT_RNaseH"/>
</dbReference>
<dbReference type="Gene3D" id="3.30.420.10">
    <property type="entry name" value="Ribonuclease H-like superfamily/Ribonuclease H"/>
    <property type="match status" value="1"/>
</dbReference>
<evidence type="ECO:0000256" key="1">
    <source>
        <dbReference type="ARBA" id="ARBA00022679"/>
    </source>
</evidence>
<proteinExistence type="predicted"/>
<dbReference type="EMBL" id="AFYH01030203">
    <property type="status" value="NOT_ANNOTATED_CDS"/>
    <property type="molecule type" value="Genomic_DNA"/>
</dbReference>
<dbReference type="Pfam" id="PF17917">
    <property type="entry name" value="RT_RNaseH"/>
    <property type="match status" value="1"/>
</dbReference>
<dbReference type="SUPFAM" id="SSF56672">
    <property type="entry name" value="DNA/RNA polymerases"/>
    <property type="match status" value="1"/>
</dbReference>
<dbReference type="Pfam" id="PF17921">
    <property type="entry name" value="Integrase_H2C2"/>
    <property type="match status" value="1"/>
</dbReference>
<dbReference type="Gene3D" id="1.10.340.70">
    <property type="match status" value="1"/>
</dbReference>
<dbReference type="InterPro" id="IPR001584">
    <property type="entry name" value="Integrase_cat-core"/>
</dbReference>
<dbReference type="PANTHER" id="PTHR37984:SF5">
    <property type="entry name" value="PROTEIN NYNRIN-LIKE"/>
    <property type="match status" value="1"/>
</dbReference>
<dbReference type="Pfam" id="PF00665">
    <property type="entry name" value="rve"/>
    <property type="match status" value="1"/>
</dbReference>
<evidence type="ECO:0000256" key="3">
    <source>
        <dbReference type="ARBA" id="ARBA00022722"/>
    </source>
</evidence>
<dbReference type="InterPro" id="IPR012337">
    <property type="entry name" value="RNaseH-like_sf"/>
</dbReference>
<evidence type="ECO:0000256" key="5">
    <source>
        <dbReference type="ARBA" id="ARBA00022801"/>
    </source>
</evidence>
<keyword evidence="6" id="KW-0695">RNA-directed DNA polymerase</keyword>
<dbReference type="FunFam" id="3.30.70.270:FF:000020">
    <property type="entry name" value="Transposon Tf2-6 polyprotein-like Protein"/>
    <property type="match status" value="1"/>
</dbReference>
<evidence type="ECO:0000256" key="4">
    <source>
        <dbReference type="ARBA" id="ARBA00022759"/>
    </source>
</evidence>
<keyword evidence="5" id="KW-0378">Hydrolase</keyword>
<dbReference type="Gene3D" id="3.10.20.370">
    <property type="match status" value="1"/>
</dbReference>
<reference evidence="10" key="1">
    <citation type="submission" date="2011-08" db="EMBL/GenBank/DDBJ databases">
        <title>The draft genome of Latimeria chalumnae.</title>
        <authorList>
            <person name="Di Palma F."/>
            <person name="Alfoldi J."/>
            <person name="Johnson J."/>
            <person name="Berlin A."/>
            <person name="Gnerre S."/>
            <person name="Jaffe D."/>
            <person name="MacCallum I."/>
            <person name="Young S."/>
            <person name="Walker B.J."/>
            <person name="Lander E."/>
            <person name="Lindblad-Toh K."/>
        </authorList>
    </citation>
    <scope>NUCLEOTIDE SEQUENCE [LARGE SCALE GENOMIC DNA]</scope>
    <source>
        <strain evidence="10">Wild caught</strain>
    </source>
</reference>
<dbReference type="Proteomes" id="UP000008672">
    <property type="component" value="Unassembled WGS sequence"/>
</dbReference>
<keyword evidence="4" id="KW-0255">Endonuclease</keyword>
<dbReference type="Ensembl" id="ENSLACT00000018805.1">
    <property type="protein sequence ID" value="ENSLACP00000018672.1"/>
    <property type="gene ID" value="ENSLACG00000016441.1"/>
</dbReference>
<keyword evidence="1" id="KW-0808">Transferase</keyword>
<evidence type="ECO:0000256" key="2">
    <source>
        <dbReference type="ARBA" id="ARBA00022695"/>
    </source>
</evidence>
<dbReference type="InterPro" id="IPR041588">
    <property type="entry name" value="Integrase_H2C2"/>
</dbReference>
<dbReference type="AlphaFoldDB" id="H3B9V1"/>
<dbReference type="InterPro" id="IPR043502">
    <property type="entry name" value="DNA/RNA_pol_sf"/>
</dbReference>
<reference evidence="9" key="2">
    <citation type="submission" date="2025-08" db="UniProtKB">
        <authorList>
            <consortium name="Ensembl"/>
        </authorList>
    </citation>
    <scope>IDENTIFICATION</scope>
</reference>
<protein>
    <recommendedName>
        <fullName evidence="7">Gypsy retrotransposon integrase-like protein 1</fullName>
    </recommendedName>
</protein>
<name>H3B9V1_LATCH</name>
<keyword evidence="2" id="KW-0548">Nucleotidyltransferase</keyword>
<keyword evidence="10" id="KW-1185">Reference proteome</keyword>
<keyword evidence="3" id="KW-0540">Nuclease</keyword>
<feature type="domain" description="Integrase catalytic" evidence="8">
    <location>
        <begin position="390"/>
        <end position="549"/>
    </location>
</feature>
<dbReference type="GeneTree" id="ENSGT01100000263500"/>
<dbReference type="GO" id="GO:0003676">
    <property type="term" value="F:nucleic acid binding"/>
    <property type="evidence" value="ECO:0007669"/>
    <property type="project" value="InterPro"/>
</dbReference>
<evidence type="ECO:0000259" key="8">
    <source>
        <dbReference type="PROSITE" id="PS50994"/>
    </source>
</evidence>
<dbReference type="InterPro" id="IPR036397">
    <property type="entry name" value="RNaseH_sf"/>
</dbReference>
<dbReference type="GO" id="GO:0015074">
    <property type="term" value="P:DNA integration"/>
    <property type="evidence" value="ECO:0007669"/>
    <property type="project" value="InterPro"/>
</dbReference>
<dbReference type="HOGENOM" id="CLU_000384_9_5_1"/>
<dbReference type="InterPro" id="IPR043128">
    <property type="entry name" value="Rev_trsase/Diguanyl_cyclase"/>
</dbReference>
<evidence type="ECO:0000313" key="10">
    <source>
        <dbReference type="Proteomes" id="UP000008672"/>
    </source>
</evidence>